<feature type="domain" description="RNase H type-1" evidence="8">
    <location>
        <begin position="46"/>
        <end position="178"/>
    </location>
</feature>
<dbReference type="GeneID" id="119629564"/>
<evidence type="ECO:0000313" key="9">
    <source>
        <dbReference type="EnsemblMetazoa" id="XP_037871628.1"/>
    </source>
</evidence>
<dbReference type="SUPFAM" id="SSF53098">
    <property type="entry name" value="Ribonuclease H-like"/>
    <property type="match status" value="1"/>
</dbReference>
<keyword evidence="7" id="KW-0378">Hydrolase</keyword>
<comment type="similarity">
    <text evidence="2">Belongs to the RNase H family.</text>
</comment>
<evidence type="ECO:0000256" key="7">
    <source>
        <dbReference type="ARBA" id="ARBA00022801"/>
    </source>
</evidence>
<dbReference type="AlphaFoldDB" id="A0A8R2M179"/>
<dbReference type="GO" id="GO:0043137">
    <property type="term" value="P:DNA replication, removal of RNA primer"/>
    <property type="evidence" value="ECO:0007669"/>
    <property type="project" value="TreeGrafter"/>
</dbReference>
<dbReference type="EC" id="3.1.26.4" evidence="3"/>
<organism evidence="9 10">
    <name type="scientific">Bombyx mori</name>
    <name type="common">Silk moth</name>
    <dbReference type="NCBI Taxonomy" id="7091"/>
    <lineage>
        <taxon>Eukaryota</taxon>
        <taxon>Metazoa</taxon>
        <taxon>Ecdysozoa</taxon>
        <taxon>Arthropoda</taxon>
        <taxon>Hexapoda</taxon>
        <taxon>Insecta</taxon>
        <taxon>Pterygota</taxon>
        <taxon>Neoptera</taxon>
        <taxon>Endopterygota</taxon>
        <taxon>Lepidoptera</taxon>
        <taxon>Glossata</taxon>
        <taxon>Ditrysia</taxon>
        <taxon>Bombycoidea</taxon>
        <taxon>Bombycidae</taxon>
        <taxon>Bombycinae</taxon>
        <taxon>Bombyx</taxon>
    </lineage>
</organism>
<dbReference type="Pfam" id="PF00075">
    <property type="entry name" value="RNase_H"/>
    <property type="match status" value="1"/>
</dbReference>
<dbReference type="Gene3D" id="3.30.420.10">
    <property type="entry name" value="Ribonuclease H-like superfamily/Ribonuclease H"/>
    <property type="match status" value="1"/>
</dbReference>
<reference evidence="9" key="2">
    <citation type="submission" date="2022-06" db="UniProtKB">
        <authorList>
            <consortium name="EnsemblMetazoa"/>
        </authorList>
    </citation>
    <scope>IDENTIFICATION</scope>
    <source>
        <strain evidence="9">p50T (Dazao)</strain>
    </source>
</reference>
<evidence type="ECO:0000256" key="5">
    <source>
        <dbReference type="ARBA" id="ARBA00022723"/>
    </source>
</evidence>
<evidence type="ECO:0000256" key="2">
    <source>
        <dbReference type="ARBA" id="ARBA00005300"/>
    </source>
</evidence>
<accession>A0A8R2M179</accession>
<dbReference type="PANTHER" id="PTHR10642">
    <property type="entry name" value="RIBONUCLEASE H1"/>
    <property type="match status" value="1"/>
</dbReference>
<dbReference type="PANTHER" id="PTHR10642:SF26">
    <property type="entry name" value="RIBONUCLEASE H1"/>
    <property type="match status" value="1"/>
</dbReference>
<dbReference type="InterPro" id="IPR036397">
    <property type="entry name" value="RNaseH_sf"/>
</dbReference>
<evidence type="ECO:0000256" key="4">
    <source>
        <dbReference type="ARBA" id="ARBA00022722"/>
    </source>
</evidence>
<name>A0A8R2M179_BOMMO</name>
<keyword evidence="6" id="KW-0255">Endonuclease</keyword>
<proteinExistence type="inferred from homology"/>
<dbReference type="InterPro" id="IPR002156">
    <property type="entry name" value="RNaseH_domain"/>
</dbReference>
<dbReference type="InterPro" id="IPR050092">
    <property type="entry name" value="RNase_H"/>
</dbReference>
<evidence type="ECO:0000259" key="8">
    <source>
        <dbReference type="PROSITE" id="PS50879"/>
    </source>
</evidence>
<dbReference type="Proteomes" id="UP000005204">
    <property type="component" value="Unassembled WGS sequence"/>
</dbReference>
<dbReference type="PROSITE" id="PS50879">
    <property type="entry name" value="RNASE_H_1"/>
    <property type="match status" value="1"/>
</dbReference>
<keyword evidence="4" id="KW-0540">Nuclease</keyword>
<dbReference type="KEGG" id="bmor:119629564"/>
<dbReference type="GO" id="GO:0003676">
    <property type="term" value="F:nucleic acid binding"/>
    <property type="evidence" value="ECO:0007669"/>
    <property type="project" value="InterPro"/>
</dbReference>
<protein>
    <recommendedName>
        <fullName evidence="3">ribonuclease H</fullName>
        <ecNumber evidence="3">3.1.26.4</ecNumber>
    </recommendedName>
</protein>
<keyword evidence="5" id="KW-0479">Metal-binding</keyword>
<evidence type="ECO:0000256" key="6">
    <source>
        <dbReference type="ARBA" id="ARBA00022759"/>
    </source>
</evidence>
<evidence type="ECO:0000256" key="1">
    <source>
        <dbReference type="ARBA" id="ARBA00000077"/>
    </source>
</evidence>
<dbReference type="CDD" id="cd09276">
    <property type="entry name" value="Rnase_HI_RT_non_LTR"/>
    <property type="match status" value="1"/>
</dbReference>
<dbReference type="EnsemblMetazoa" id="XM_038015700.1">
    <property type="protein sequence ID" value="XP_037871628.1"/>
    <property type="gene ID" value="LOC119629564"/>
</dbReference>
<comment type="catalytic activity">
    <reaction evidence="1">
        <text>Endonucleolytic cleavage to 5'-phosphomonoester.</text>
        <dbReference type="EC" id="3.1.26.4"/>
    </reaction>
</comment>
<reference evidence="10" key="1">
    <citation type="journal article" date="2008" name="Insect Biochem. Mol. Biol.">
        <title>The genome of a lepidopteran model insect, the silkworm Bombyx mori.</title>
        <authorList>
            <consortium name="International Silkworm Genome Consortium"/>
        </authorList>
    </citation>
    <scope>NUCLEOTIDE SEQUENCE [LARGE SCALE GENOMIC DNA]</scope>
    <source>
        <strain evidence="10">p50T</strain>
    </source>
</reference>
<dbReference type="GO" id="GO:0004523">
    <property type="term" value="F:RNA-DNA hybrid ribonuclease activity"/>
    <property type="evidence" value="ECO:0007669"/>
    <property type="project" value="UniProtKB-EC"/>
</dbReference>
<dbReference type="InterPro" id="IPR012337">
    <property type="entry name" value="RNaseH-like_sf"/>
</dbReference>
<evidence type="ECO:0000313" key="10">
    <source>
        <dbReference type="Proteomes" id="UP000005204"/>
    </source>
</evidence>
<dbReference type="RefSeq" id="XP_037871628.1">
    <property type="nucleotide sequence ID" value="XM_038015700.1"/>
</dbReference>
<evidence type="ECO:0000256" key="3">
    <source>
        <dbReference type="ARBA" id="ARBA00012180"/>
    </source>
</evidence>
<sequence length="205" mass="22565">MKKGVTSLAGREVERVVAFADTPHPAEHTTMEFVSLVDQSHVETHNSQDVRFFTDGSRIEGKVGAALSLWDREAEIKSSKLSLPSCCTVYQAELLAICVATRQILRRGEGAFGIYSDSKAALQTVTNQSALHALAVEARANLDMALSQGKDISLFWIKAHAGLEGNERADHLAKEVALKRKTKPDYDLCPVSFVRRQIRLESLAE</sequence>
<dbReference type="GO" id="GO:0046872">
    <property type="term" value="F:metal ion binding"/>
    <property type="evidence" value="ECO:0007669"/>
    <property type="project" value="UniProtKB-KW"/>
</dbReference>
<keyword evidence="10" id="KW-1185">Reference proteome</keyword>